<sequence length="487" mass="48093">MAVSAAEGAAPEAVAGAAQVAGAGASRAEARRSARTRLLLEAPIPSTLARLAAPNVIAMATTAATSIAEGWFAGRIGVSALAGLALVFPFVMLTQMLSAGAMGGAISAAVARALGAGDGRRADRLALHAAVIGIGAAALTAGLMGLFAPDLFALLGGGEAALPQALAYAAVFFPGCLCHWLCNAQLSAIRGTGNMFVPALALFAAAAGSIPIGGALALGWGPAPALGMAGLAAGQVISFGIAGLGAFAYIASGRAGFSLRRAFGRLEAGLFADILRVGLMAALSAVQTVATIVAMVGLVGRFGEAALAGYGLGARLEFLMVPIVFGMGAAMTAMVGANIGAGQRARALRVAWTGSLAAAGFVGSIGGVMAIFPDLWLGLFLGPENTGALEAGRMYFRTVGPFYFFFALGLALYFASQGAGRVLWPTVAGFARLAIAIGGGAALTGSLGFGLQGVFLAVAGGMLVYGVVTAGALRLGAWGRNGAGARG</sequence>
<feature type="transmembrane region" description="Helical" evidence="7">
    <location>
        <begin position="72"/>
        <end position="91"/>
    </location>
</feature>
<keyword evidence="3" id="KW-1003">Cell membrane</keyword>
<keyword evidence="6 7" id="KW-0472">Membrane</keyword>
<feature type="transmembrane region" description="Helical" evidence="7">
    <location>
        <begin position="126"/>
        <end position="148"/>
    </location>
</feature>
<evidence type="ECO:0000313" key="9">
    <source>
        <dbReference type="Proteomes" id="UP000199118"/>
    </source>
</evidence>
<dbReference type="InterPro" id="IPR048279">
    <property type="entry name" value="MdtK-like"/>
</dbReference>
<keyword evidence="9" id="KW-1185">Reference proteome</keyword>
<feature type="transmembrane region" description="Helical" evidence="7">
    <location>
        <begin position="319"/>
        <end position="339"/>
    </location>
</feature>
<feature type="transmembrane region" description="Helical" evidence="7">
    <location>
        <begin position="274"/>
        <end position="299"/>
    </location>
</feature>
<dbReference type="PANTHER" id="PTHR43549">
    <property type="entry name" value="MULTIDRUG RESISTANCE PROTEIN YPNP-RELATED"/>
    <property type="match status" value="1"/>
</dbReference>
<evidence type="ECO:0000256" key="5">
    <source>
        <dbReference type="ARBA" id="ARBA00022989"/>
    </source>
</evidence>
<organism evidence="8 9">
    <name type="scientific">Albimonas donghaensis</name>
    <dbReference type="NCBI Taxonomy" id="356660"/>
    <lineage>
        <taxon>Bacteria</taxon>
        <taxon>Pseudomonadati</taxon>
        <taxon>Pseudomonadota</taxon>
        <taxon>Alphaproteobacteria</taxon>
        <taxon>Rhodobacterales</taxon>
        <taxon>Paracoccaceae</taxon>
        <taxon>Albimonas</taxon>
    </lineage>
</organism>
<dbReference type="EMBL" id="FNMZ01000001">
    <property type="protein sequence ID" value="SDW11163.1"/>
    <property type="molecule type" value="Genomic_DNA"/>
</dbReference>
<evidence type="ECO:0000256" key="3">
    <source>
        <dbReference type="ARBA" id="ARBA00022475"/>
    </source>
</evidence>
<feature type="transmembrane region" description="Helical" evidence="7">
    <location>
        <begin position="422"/>
        <end position="443"/>
    </location>
</feature>
<evidence type="ECO:0000256" key="1">
    <source>
        <dbReference type="ARBA" id="ARBA00004429"/>
    </source>
</evidence>
<gene>
    <name evidence="8" type="ORF">SAMN05444336_101161</name>
</gene>
<feature type="transmembrane region" description="Helical" evidence="7">
    <location>
        <begin position="97"/>
        <end position="114"/>
    </location>
</feature>
<comment type="subcellular location">
    <subcellularLocation>
        <location evidence="1">Cell inner membrane</location>
        <topology evidence="1">Multi-pass membrane protein</topology>
    </subcellularLocation>
</comment>
<feature type="transmembrane region" description="Helical" evidence="7">
    <location>
        <begin position="160"/>
        <end position="182"/>
    </location>
</feature>
<feature type="transmembrane region" description="Helical" evidence="7">
    <location>
        <begin position="232"/>
        <end position="253"/>
    </location>
</feature>
<feature type="transmembrane region" description="Helical" evidence="7">
    <location>
        <begin position="351"/>
        <end position="372"/>
    </location>
</feature>
<dbReference type="AlphaFoldDB" id="A0A1H2QVJ3"/>
<dbReference type="GO" id="GO:0015297">
    <property type="term" value="F:antiporter activity"/>
    <property type="evidence" value="ECO:0007669"/>
    <property type="project" value="InterPro"/>
</dbReference>
<proteinExistence type="predicted"/>
<feature type="transmembrane region" description="Helical" evidence="7">
    <location>
        <begin position="194"/>
        <end position="220"/>
    </location>
</feature>
<evidence type="ECO:0000256" key="6">
    <source>
        <dbReference type="ARBA" id="ARBA00023136"/>
    </source>
</evidence>
<dbReference type="PANTHER" id="PTHR43549:SF3">
    <property type="entry name" value="MULTIDRUG RESISTANCE PROTEIN YPNP-RELATED"/>
    <property type="match status" value="1"/>
</dbReference>
<feature type="transmembrane region" description="Helical" evidence="7">
    <location>
        <begin position="449"/>
        <end position="473"/>
    </location>
</feature>
<keyword evidence="2" id="KW-0813">Transport</keyword>
<reference evidence="8 9" key="1">
    <citation type="submission" date="2016-10" db="EMBL/GenBank/DDBJ databases">
        <authorList>
            <person name="de Groot N.N."/>
        </authorList>
    </citation>
    <scope>NUCLEOTIDE SEQUENCE [LARGE SCALE GENOMIC DNA]</scope>
    <source>
        <strain evidence="8 9">DSM 17890</strain>
    </source>
</reference>
<protein>
    <submittedName>
        <fullName evidence="8">Na+-driven multidrug efflux pump</fullName>
    </submittedName>
</protein>
<evidence type="ECO:0000256" key="2">
    <source>
        <dbReference type="ARBA" id="ARBA00022448"/>
    </source>
</evidence>
<dbReference type="OrthoDB" id="9806302at2"/>
<dbReference type="InterPro" id="IPR002528">
    <property type="entry name" value="MATE_fam"/>
</dbReference>
<evidence type="ECO:0000256" key="7">
    <source>
        <dbReference type="SAM" id="Phobius"/>
    </source>
</evidence>
<name>A0A1H2QVJ3_9RHOB</name>
<dbReference type="RefSeq" id="WP_092679245.1">
    <property type="nucleotide sequence ID" value="NZ_FNMZ01000001.1"/>
</dbReference>
<dbReference type="GO" id="GO:0042910">
    <property type="term" value="F:xenobiotic transmembrane transporter activity"/>
    <property type="evidence" value="ECO:0007669"/>
    <property type="project" value="InterPro"/>
</dbReference>
<evidence type="ECO:0000256" key="4">
    <source>
        <dbReference type="ARBA" id="ARBA00022692"/>
    </source>
</evidence>
<accession>A0A1H2QVJ3</accession>
<keyword evidence="4 7" id="KW-0812">Transmembrane</keyword>
<dbReference type="Proteomes" id="UP000199118">
    <property type="component" value="Unassembled WGS sequence"/>
</dbReference>
<dbReference type="GO" id="GO:0005886">
    <property type="term" value="C:plasma membrane"/>
    <property type="evidence" value="ECO:0007669"/>
    <property type="project" value="UniProtKB-SubCell"/>
</dbReference>
<dbReference type="PIRSF" id="PIRSF006603">
    <property type="entry name" value="DinF"/>
    <property type="match status" value="1"/>
</dbReference>
<evidence type="ECO:0000313" key="8">
    <source>
        <dbReference type="EMBL" id="SDW11163.1"/>
    </source>
</evidence>
<keyword evidence="5 7" id="KW-1133">Transmembrane helix</keyword>
<feature type="transmembrane region" description="Helical" evidence="7">
    <location>
        <begin position="394"/>
        <end position="415"/>
    </location>
</feature>
<dbReference type="InterPro" id="IPR052031">
    <property type="entry name" value="Membrane_Transporter-Flippase"/>
</dbReference>
<dbReference type="Pfam" id="PF01554">
    <property type="entry name" value="MatE"/>
    <property type="match status" value="2"/>
</dbReference>
<dbReference type="STRING" id="356660.SAMN05444336_101161"/>